<protein>
    <submittedName>
        <fullName evidence="1">Uncharacterized protein</fullName>
    </submittedName>
</protein>
<sequence>MGALMEQVVRLMQWVDTNRKHRAVSSQIRKQLKEKMHVLLKTIAGGLAPSTYFKVIFQLLRDTDISVRKKALGLLCETVKESSAISKNHEQRGSSKSLRNLWLQLDKTSQSCFRDMCDEILKLVDDSSEDQTGAQLKVAATAALEVLANRFPSDDSTFSKCLKTLCKNICSNDPVVSCSCLRTTGALIDVLGPRALPELPRIMEGLFSRSRSLSAFLTEEAKILDGDSSVASMKLKDSILMSVLVTLEAVVGKLGGFLNPYLSNILEIVVLHPWYASVSEAKMKAKVRLLLPPLLRLYSEAVTSGEASLSIEFEMLGSIVGSMDKSAVAAYHAQIFDLCIQALDLRSQHPASVKDINFVEEKVINAIVILTTKLTETMFKPLFVKSIEWSGSHAEETERNGNKTIDRAISFFGLVNKLVESHRSLFVPYFKYLLDGCVHHLTNTEDALIGLTQKKKKLKVQAGNSEKKYVNRRLTLEDWHIRALILSSLHKCFLYDTGNLKFLDSSNFQARTWDFGMGIDHWKSNVIAVMSIFSVLLKPIVSQLVTDPPSSLDEHPNIPSVKEVDDLLIICIGQMAVTAGSDLLWKPLNHEVLMQTRSEKTRSRILGLKIVRYLVENLKEEYLVLLPETIPFLGELLEDVELPVKTLAQEILKEMESMSGENLREYL</sequence>
<evidence type="ECO:0000313" key="1">
    <source>
        <dbReference type="EMBL" id="KAI5670287.1"/>
    </source>
</evidence>
<evidence type="ECO:0000313" key="2">
    <source>
        <dbReference type="Proteomes" id="UP001060085"/>
    </source>
</evidence>
<keyword evidence="2" id="KW-1185">Reference proteome</keyword>
<proteinExistence type="predicted"/>
<name>A0ACC0BCG4_CATRO</name>
<dbReference type="Proteomes" id="UP001060085">
    <property type="component" value="Linkage Group LG03"/>
</dbReference>
<gene>
    <name evidence="1" type="ORF">M9H77_10651</name>
</gene>
<dbReference type="EMBL" id="CM044703">
    <property type="protein sequence ID" value="KAI5670287.1"/>
    <property type="molecule type" value="Genomic_DNA"/>
</dbReference>
<comment type="caution">
    <text evidence="1">The sequence shown here is derived from an EMBL/GenBank/DDBJ whole genome shotgun (WGS) entry which is preliminary data.</text>
</comment>
<reference evidence="2" key="1">
    <citation type="journal article" date="2023" name="Nat. Plants">
        <title>Single-cell RNA sequencing provides a high-resolution roadmap for understanding the multicellular compartmentation of specialized metabolism.</title>
        <authorList>
            <person name="Sun S."/>
            <person name="Shen X."/>
            <person name="Li Y."/>
            <person name="Li Y."/>
            <person name="Wang S."/>
            <person name="Li R."/>
            <person name="Zhang H."/>
            <person name="Shen G."/>
            <person name="Guo B."/>
            <person name="Wei J."/>
            <person name="Xu J."/>
            <person name="St-Pierre B."/>
            <person name="Chen S."/>
            <person name="Sun C."/>
        </authorList>
    </citation>
    <scope>NUCLEOTIDE SEQUENCE [LARGE SCALE GENOMIC DNA]</scope>
</reference>
<organism evidence="1 2">
    <name type="scientific">Catharanthus roseus</name>
    <name type="common">Madagascar periwinkle</name>
    <name type="synonym">Vinca rosea</name>
    <dbReference type="NCBI Taxonomy" id="4058"/>
    <lineage>
        <taxon>Eukaryota</taxon>
        <taxon>Viridiplantae</taxon>
        <taxon>Streptophyta</taxon>
        <taxon>Embryophyta</taxon>
        <taxon>Tracheophyta</taxon>
        <taxon>Spermatophyta</taxon>
        <taxon>Magnoliopsida</taxon>
        <taxon>eudicotyledons</taxon>
        <taxon>Gunneridae</taxon>
        <taxon>Pentapetalae</taxon>
        <taxon>asterids</taxon>
        <taxon>lamiids</taxon>
        <taxon>Gentianales</taxon>
        <taxon>Apocynaceae</taxon>
        <taxon>Rauvolfioideae</taxon>
        <taxon>Vinceae</taxon>
        <taxon>Catharanthinae</taxon>
        <taxon>Catharanthus</taxon>
    </lineage>
</organism>
<accession>A0ACC0BCG4</accession>